<feature type="transmembrane region" description="Helical" evidence="1">
    <location>
        <begin position="117"/>
        <end position="136"/>
    </location>
</feature>
<protein>
    <submittedName>
        <fullName evidence="2 4">Uncharacterized protein</fullName>
    </submittedName>
</protein>
<feature type="transmembrane region" description="Helical" evidence="1">
    <location>
        <begin position="34"/>
        <end position="57"/>
    </location>
</feature>
<evidence type="ECO:0000256" key="1">
    <source>
        <dbReference type="SAM" id="Phobius"/>
    </source>
</evidence>
<evidence type="ECO:0000313" key="2">
    <source>
        <dbReference type="EMBL" id="CEF60077.1"/>
    </source>
</evidence>
<feature type="transmembrane region" description="Helical" evidence="1">
    <location>
        <begin position="234"/>
        <end position="256"/>
    </location>
</feature>
<dbReference type="AlphaFoldDB" id="A0A090MPN0"/>
<dbReference type="OrthoDB" id="5780344at2759"/>
<sequence length="301" mass="35088">MSNSVKRREQLEKYINLFKEIGEKRDLENERKRIIMIPAIISIILVVCQTTNTLYLANYAYNVRQLYTEFDLYFNNVLNNNITWPKENNNSLSKTIERLSEIDMYQETLWELFVSEFLEIVFPIVCLITFAYEITLNKIGKVISFKILVIYILCPILTLILSLAQACMLAVTLTKQIFPIRYVINKVSNTLLSLYPQGRSSLENFFKCEFYDTIDELPPCSGLFHDQVMPMSGINFMLALHIIPFLCGIYMIIYHLKSDNVEHLFLHIETIYPQKDSNIINNNEIPNYLNKALGSIQTKYG</sequence>
<keyword evidence="1" id="KW-0472">Membrane</keyword>
<evidence type="ECO:0000313" key="4">
    <source>
        <dbReference type="WBParaSite" id="SRAE_X000181700.1"/>
    </source>
</evidence>
<keyword evidence="1" id="KW-1133">Transmembrane helix</keyword>
<dbReference type="EMBL" id="LN609397">
    <property type="protein sequence ID" value="CEF60077.1"/>
    <property type="molecule type" value="Genomic_DNA"/>
</dbReference>
<dbReference type="RefSeq" id="XP_024499287.1">
    <property type="nucleotide sequence ID" value="XM_024653252.1"/>
</dbReference>
<gene>
    <name evidence="2 4 5" type="ORF">SRAE_X000181700</name>
</gene>
<reference evidence="4" key="3">
    <citation type="submission" date="2020-12" db="UniProtKB">
        <authorList>
            <consortium name="WormBaseParasite"/>
        </authorList>
    </citation>
    <scope>IDENTIFICATION</scope>
</reference>
<dbReference type="OMA" id="ANTIIFA"/>
<dbReference type="CTD" id="36384888"/>
<dbReference type="Proteomes" id="UP000035682">
    <property type="component" value="Unplaced"/>
</dbReference>
<keyword evidence="3" id="KW-1185">Reference proteome</keyword>
<proteinExistence type="predicted"/>
<keyword evidence="1" id="KW-0812">Transmembrane</keyword>
<dbReference type="GeneID" id="36384888"/>
<organism evidence="2">
    <name type="scientific">Strongyloides ratti</name>
    <name type="common">Parasitic roundworm</name>
    <dbReference type="NCBI Taxonomy" id="34506"/>
    <lineage>
        <taxon>Eukaryota</taxon>
        <taxon>Metazoa</taxon>
        <taxon>Ecdysozoa</taxon>
        <taxon>Nematoda</taxon>
        <taxon>Chromadorea</taxon>
        <taxon>Rhabditida</taxon>
        <taxon>Tylenchina</taxon>
        <taxon>Panagrolaimomorpha</taxon>
        <taxon>Strongyloidoidea</taxon>
        <taxon>Strongyloididae</taxon>
        <taxon>Strongyloides</taxon>
    </lineage>
</organism>
<accession>A0A090MPN0</accession>
<evidence type="ECO:0000313" key="3">
    <source>
        <dbReference type="Proteomes" id="UP000035682"/>
    </source>
</evidence>
<reference evidence="3" key="1">
    <citation type="submission" date="2014-09" db="EMBL/GenBank/DDBJ databases">
        <authorList>
            <person name="Martin A.A."/>
        </authorList>
    </citation>
    <scope>NUCLEOTIDE SEQUENCE</scope>
    <source>
        <strain evidence="3">ED321</strain>
    </source>
</reference>
<feature type="transmembrane region" description="Helical" evidence="1">
    <location>
        <begin position="148"/>
        <end position="171"/>
    </location>
</feature>
<name>A0A090MPN0_STRRB</name>
<dbReference type="WBParaSite" id="SRAE_X000181700.1">
    <property type="protein sequence ID" value="SRAE_X000181700.1"/>
    <property type="gene ID" value="WBGene00267394"/>
</dbReference>
<reference evidence="2" key="2">
    <citation type="submission" date="2014-09" db="EMBL/GenBank/DDBJ databases">
        <authorList>
            <person name="Aslett A.Martin."/>
        </authorList>
    </citation>
    <scope>NUCLEOTIDE SEQUENCE</scope>
    <source>
        <strain evidence="2">ED321 Heterogonic</strain>
    </source>
</reference>
<evidence type="ECO:0000313" key="5">
    <source>
        <dbReference type="WormBase" id="SRAE_X000181700"/>
    </source>
</evidence>
<dbReference type="WormBase" id="SRAE_X000181700">
    <property type="protein sequence ID" value="SRP00168"/>
    <property type="gene ID" value="WBGene00267394"/>
</dbReference>